<reference evidence="4" key="1">
    <citation type="submission" date="2021-05" db="EMBL/GenBank/DDBJ databases">
        <title>Novel Bacillus species.</title>
        <authorList>
            <person name="Liu G."/>
        </authorList>
    </citation>
    <scope>NUCLEOTIDE SEQUENCE</scope>
    <source>
        <strain evidence="4">FJAT-49825</strain>
    </source>
</reference>
<dbReference type="SUPFAM" id="SSF53850">
    <property type="entry name" value="Periplasmic binding protein-like II"/>
    <property type="match status" value="1"/>
</dbReference>
<organism evidence="4 5">
    <name type="scientific">Neobacillus rhizophilus</name>
    <dbReference type="NCBI Taxonomy" id="2833579"/>
    <lineage>
        <taxon>Bacteria</taxon>
        <taxon>Bacillati</taxon>
        <taxon>Bacillota</taxon>
        <taxon>Bacilli</taxon>
        <taxon>Bacillales</taxon>
        <taxon>Bacillaceae</taxon>
        <taxon>Neobacillus</taxon>
    </lineage>
</organism>
<accession>A0A942UC13</accession>
<feature type="domain" description="Transcriptional regulator SgrR N-terminal HTH" evidence="3">
    <location>
        <begin position="17"/>
        <end position="116"/>
    </location>
</feature>
<dbReference type="InterPro" id="IPR025370">
    <property type="entry name" value="SgrR_HTH_N"/>
</dbReference>
<name>A0A942UC13_9BACI</name>
<dbReference type="PANTHER" id="PTHR30290">
    <property type="entry name" value="PERIPLASMIC BINDING COMPONENT OF ABC TRANSPORTER"/>
    <property type="match status" value="1"/>
</dbReference>
<keyword evidence="5" id="KW-1185">Reference proteome</keyword>
<dbReference type="Pfam" id="PF00496">
    <property type="entry name" value="SBP_bac_5"/>
    <property type="match status" value="1"/>
</dbReference>
<dbReference type="GO" id="GO:1904680">
    <property type="term" value="F:peptide transmembrane transporter activity"/>
    <property type="evidence" value="ECO:0007669"/>
    <property type="project" value="TreeGrafter"/>
</dbReference>
<evidence type="ECO:0000256" key="1">
    <source>
        <dbReference type="ARBA" id="ARBA00023125"/>
    </source>
</evidence>
<feature type="domain" description="Solute-binding protein family 5" evidence="2">
    <location>
        <begin position="173"/>
        <end position="403"/>
    </location>
</feature>
<dbReference type="InterPro" id="IPR039424">
    <property type="entry name" value="SBP_5"/>
</dbReference>
<dbReference type="Gene3D" id="3.40.190.10">
    <property type="entry name" value="Periplasmic binding protein-like II"/>
    <property type="match status" value="1"/>
</dbReference>
<dbReference type="Gene3D" id="3.10.105.10">
    <property type="entry name" value="Dipeptide-binding Protein, Domain 3"/>
    <property type="match status" value="1"/>
</dbReference>
<evidence type="ECO:0000313" key="5">
    <source>
        <dbReference type="Proteomes" id="UP000679749"/>
    </source>
</evidence>
<dbReference type="GO" id="GO:0015833">
    <property type="term" value="P:peptide transport"/>
    <property type="evidence" value="ECO:0007669"/>
    <property type="project" value="TreeGrafter"/>
</dbReference>
<dbReference type="InterPro" id="IPR000914">
    <property type="entry name" value="SBP_5_dom"/>
</dbReference>
<dbReference type="PANTHER" id="PTHR30290:SF72">
    <property type="entry name" value="HTH-TYPE TRANSCRIPTIONAL REGULATOR SGRR"/>
    <property type="match status" value="1"/>
</dbReference>
<keyword evidence="1" id="KW-0238">DNA-binding</keyword>
<dbReference type="RefSeq" id="WP_213120692.1">
    <property type="nucleotide sequence ID" value="NZ_JAGYPF010000006.1"/>
</dbReference>
<evidence type="ECO:0000259" key="3">
    <source>
        <dbReference type="Pfam" id="PF12793"/>
    </source>
</evidence>
<gene>
    <name evidence="4" type="ORF">KHA99_27435</name>
</gene>
<dbReference type="GO" id="GO:0003677">
    <property type="term" value="F:DNA binding"/>
    <property type="evidence" value="ECO:0007669"/>
    <property type="project" value="UniProtKB-KW"/>
</dbReference>
<dbReference type="Proteomes" id="UP000679749">
    <property type="component" value="Unassembled WGS sequence"/>
</dbReference>
<comment type="caution">
    <text evidence="4">The sequence shown here is derived from an EMBL/GenBank/DDBJ whole genome shotgun (WGS) entry which is preliminary data.</text>
</comment>
<proteinExistence type="predicted"/>
<evidence type="ECO:0000259" key="2">
    <source>
        <dbReference type="Pfam" id="PF00496"/>
    </source>
</evidence>
<dbReference type="AlphaFoldDB" id="A0A942UC13"/>
<protein>
    <submittedName>
        <fullName evidence="4">SgrR family transcriptional regulator</fullName>
    </submittedName>
</protein>
<dbReference type="Pfam" id="PF12793">
    <property type="entry name" value="SgrR_N"/>
    <property type="match status" value="1"/>
</dbReference>
<sequence length="585" mass="67333">MRLIEDYKAIRDFYKHQPDQAPFPTTMEELANILFCSQRNAKFILTKLAESGLVSFSPGRGRGNKSHLTFLKSVDDAVFAEAVALFKTGQITEGLELAARYGTPALKNKLLQWLTHFFGYEKQEVKDIIRLPMFRTFNSMIPSQAFFDFDVHLIRQVYDTIVAYDFSSEKAAGKLAHHWECNEDQTEWTFYLKKGILFHNGTELTSKDIHDTFSLLTRPDFKQLWLVENIRSIECLDPYAVRFHLYKQNALFLPFLSFPALSIIPLGSTGYIGSGPFMVHTYNANYCVLEANPHYYEGRPFIDRFEILNVPKEYEVELLEDKSSIFVNTGEGQYFGNSGHERIKGSYEGSTLFTFNLRKKTGPLQNIHFRQALNKLIDRKKLIADLGPPRMAPSFSFEMHHSLLATSPNVEDKEIGFLMQTSDYHGEPVQLFTYDRHQPDAEWIKTEAAQYGILIEVTILGWDEILKEEYIDQADCILFEAVWGEKELSKLELYKSGFSFLRQHLSQSTTDFIDRKIEAILSTSTEKDRSLIFSDMQARLISQQAVVFLVHKSIESTFDPSIRGVKLNAHGQVDFKNIWIKPDLT</sequence>
<evidence type="ECO:0000313" key="4">
    <source>
        <dbReference type="EMBL" id="MBS4216161.1"/>
    </source>
</evidence>
<dbReference type="EMBL" id="JAGYPF010000006">
    <property type="protein sequence ID" value="MBS4216161.1"/>
    <property type="molecule type" value="Genomic_DNA"/>
</dbReference>